<dbReference type="InterPro" id="IPR052972">
    <property type="entry name" value="Sacsin_chaperone_reg"/>
</dbReference>
<dbReference type="CDD" id="cd18186">
    <property type="entry name" value="BTB_POZ_ZBTB_KLHL-like"/>
    <property type="match status" value="1"/>
</dbReference>
<dbReference type="STRING" id="658196.A0A397T2F6"/>
<dbReference type="SMART" id="SM00225">
    <property type="entry name" value="BTB"/>
    <property type="match status" value="1"/>
</dbReference>
<comment type="caution">
    <text evidence="2">The sequence shown here is derived from an EMBL/GenBank/DDBJ whole genome shotgun (WGS) entry which is preliminary data.</text>
</comment>
<gene>
    <name evidence="2" type="ORF">C1645_874839</name>
</gene>
<dbReference type="InterPro" id="IPR058210">
    <property type="entry name" value="SACS/Nov_dom"/>
</dbReference>
<dbReference type="PANTHER" id="PTHR15600:SF42">
    <property type="entry name" value="SACSIN"/>
    <property type="match status" value="1"/>
</dbReference>
<accession>A0A397T2F6</accession>
<evidence type="ECO:0000313" key="2">
    <source>
        <dbReference type="EMBL" id="RIA92343.1"/>
    </source>
</evidence>
<dbReference type="OrthoDB" id="1262810at2759"/>
<dbReference type="SUPFAM" id="SSF55874">
    <property type="entry name" value="ATPase domain of HSP90 chaperone/DNA topoisomerase II/histidine kinase"/>
    <property type="match status" value="2"/>
</dbReference>
<feature type="domain" description="BTB" evidence="1">
    <location>
        <begin position="2646"/>
        <end position="2709"/>
    </location>
</feature>
<protein>
    <recommendedName>
        <fullName evidence="1">BTB domain-containing protein</fullName>
    </recommendedName>
</protein>
<reference evidence="2 3" key="1">
    <citation type="submission" date="2018-06" db="EMBL/GenBank/DDBJ databases">
        <title>Comparative genomics reveals the genomic features of Rhizophagus irregularis, R. cerebriforme, R. diaphanum and Gigaspora rosea, and their symbiotic lifestyle signature.</title>
        <authorList>
            <person name="Morin E."/>
            <person name="San Clemente H."/>
            <person name="Chen E.C.H."/>
            <person name="De La Providencia I."/>
            <person name="Hainaut M."/>
            <person name="Kuo A."/>
            <person name="Kohler A."/>
            <person name="Murat C."/>
            <person name="Tang N."/>
            <person name="Roy S."/>
            <person name="Loubradou J."/>
            <person name="Henrissat B."/>
            <person name="Grigoriev I.V."/>
            <person name="Corradi N."/>
            <person name="Roux C."/>
            <person name="Martin F.M."/>
        </authorList>
    </citation>
    <scope>NUCLEOTIDE SEQUENCE [LARGE SCALE GENOMIC DNA]</scope>
    <source>
        <strain evidence="2 3">DAOM 227022</strain>
    </source>
</reference>
<name>A0A397T2F6_9GLOM</name>
<dbReference type="InterPro" id="IPR000210">
    <property type="entry name" value="BTB/POZ_dom"/>
</dbReference>
<dbReference type="Proteomes" id="UP000265703">
    <property type="component" value="Unassembled WGS sequence"/>
</dbReference>
<dbReference type="NCBIfam" id="NF047352">
    <property type="entry name" value="P_loop_sacsin"/>
    <property type="match status" value="2"/>
</dbReference>
<evidence type="ECO:0000259" key="1">
    <source>
        <dbReference type="PROSITE" id="PS50097"/>
    </source>
</evidence>
<dbReference type="Gene3D" id="3.30.565.10">
    <property type="entry name" value="Histidine kinase-like ATPase, C-terminal domain"/>
    <property type="match status" value="2"/>
</dbReference>
<dbReference type="InterPro" id="IPR011333">
    <property type="entry name" value="SKP1/BTB/POZ_sf"/>
</dbReference>
<dbReference type="Gene3D" id="3.30.710.10">
    <property type="entry name" value="Potassium Channel Kv1.1, Chain A"/>
    <property type="match status" value="1"/>
</dbReference>
<organism evidence="2 3">
    <name type="scientific">Glomus cerebriforme</name>
    <dbReference type="NCBI Taxonomy" id="658196"/>
    <lineage>
        <taxon>Eukaryota</taxon>
        <taxon>Fungi</taxon>
        <taxon>Fungi incertae sedis</taxon>
        <taxon>Mucoromycota</taxon>
        <taxon>Glomeromycotina</taxon>
        <taxon>Glomeromycetes</taxon>
        <taxon>Glomerales</taxon>
        <taxon>Glomeraceae</taxon>
        <taxon>Glomus</taxon>
    </lineage>
</organism>
<dbReference type="Pfam" id="PF00651">
    <property type="entry name" value="BTB"/>
    <property type="match status" value="1"/>
</dbReference>
<keyword evidence="3" id="KW-1185">Reference proteome</keyword>
<dbReference type="GO" id="GO:0030544">
    <property type="term" value="F:Hsp70 protein binding"/>
    <property type="evidence" value="ECO:0007669"/>
    <property type="project" value="TreeGrafter"/>
</dbReference>
<dbReference type="Pfam" id="PF25794">
    <property type="entry name" value="SACS"/>
    <property type="match status" value="2"/>
</dbReference>
<sequence>MSNTRKIKRGKEFKPREPYTHRLRKILEEYPDGSQVLREILQNSDDARSTEQIFILDYNTYESNSLLDPDLDNCQKTNLKLDRYQGPALLAKNNTIFEERDFQSLLKLADSEKQDQFDKIGVMGVGFNSIYHITDSPSFITDNNYVILDPHEWYFNGGVKFDFVGEKLAKEFPDQFAPFKIPCDKKFEGTLFRYPLRTEDDSADSEISNKVYKPEAILDMFHKFYEKESINCLLFLKYIERIHFYQLKEHATEPELLYSIELENADDHIKQQRRLIVEKIVPMMKSLKSKELNGNNRLVTSYVASFSRTQKDNSKYSKEISSWLILNYLDDLLTAEAYFYEKFTRYIGDYKFIPNVGLAVPLNNPNAIGRLFCFLPLPIDMPFLVSVHGYFAVSTNRRTLWSAADNEDLAVDALARLKVEWNKYLFEKVLPKAWVKFLNELPLKVSNIRSDELYKFWPVVKNDTAGSINSFCKDLLQNVIENLDIRDRVFKGPSSSNIIGIVSKVSTKYDASLFKESEFHWLSLLNGFFEDEKMYSLELPKIIGSIGFPLISTKRNVIEALKNSHHEDSLDFFTPAIIRDYLNCNNDRWQEGVISRKEILHLFEYVLKDKMFSELEGFKMIPLADGTLGTLTQSGNTYAYIDPENSLTNHENDECHIFKDQLNKFIDKSISNYGLYYCLYENAKAGWNLNIRILDEFAVVDMIRFSLNYTENTKDSEEIPIPSDRAWIYQLWDNIKYRNWDLTKFEDIHLIPTSHSTLRKLKTPTKVFSSKNISSSLITIFEKFGAVFVNSEFNNRQISEWNKISPYIIKPNDIISVLDSFQASTSYPENLRKTLQISEASALVEHLSNYLRLVNKYDVQKYIDVIKYLPIFTEVDSNSPISLLPENKEWFLLPRDEENSYGKIIYPRDEGGFLNTSSRNLCYILEEIINIPRLTVYDYWRRYVIPYLESQAPKDIDTVIDKLFDRLPSLLDANLKDDLGRRSFVPAGTLRQQQSPNIKKLFKPTELFNPEEKSVNDLFFDDEHVFPAGIYNSQKFLSNLKSLGIKSALSSNDVISRVDSIVERRRTSNEELVRIKASRLLRYIDNKWDQLTKNNHASLENILEKEWIPTVDESGRKFFSKPGNCYCKTYKNLVCLVVPVLEHNPRNSNFLKFLKWDTYPDVKIILKQLEFCRENVNLKKPPKELKQICEAIYEYMNEAFQAKDENSKRKLDIMKESLNNEPWILCGSTFRSSDKVVVNLPNKFQNNDSLIFKLPIDYYKYENLFKFMGIRDEIGVKDLVNFIKNMVKGNEDKSLSSNEISNVIMILEQIAKIRREENNNQEELEGLLIPSNKDILVNLHEIYFDDMEVRLNELNDYPINHINHITHQDITLKLAKELGIQTLIGTIYGNNHNNHTDWELYEQDESLTTRIKNILKDYWMGYLFREFLQNADDAKAKHFLVIVDERKNLQYDSSKKSFLSPEMEDWKGPAIWIYNDAEFTNDDFRSLLKLGIGGKSNDITKIGKFGIGFNCAFHITDVPSFVSGKYIAFLDPHAKFLPPSGFPPRRPKGNRINFSATKFKENFQNQWHPYEAIFDFIKKSFPEKYETESCDLSKEFKGTLFRLPLRTFKTAKDSNISTKVIDIKKILEIFNNINIQDNNEMLFLRNIESCSLYYMTNRDPQLYWEEKINMTDECRRSRKQVTNKQQIYQLDIEKFNYKQNKKSSEIWAICTGGHDKIKPELRDLEKKLQKFSDENQKLKPRGGVATLLAKSDEISLNKLRENLFPNPPEFTGKVYSYLSLSIISNLGVHLNGDFSLSSARSGILQSENGFLQGDCDDEKWNGYIVNDVLSDLHVKLLEYIVELEKARYKNDKNDKSNFISHTMNNLWPIPAKENSITAYKSYGLNVIKKLGIKSKIFWTEANDGQFISLKEARIFEKEKEMIADMLAKSGILAVKLDKDKIRQLDEIKSNNSRFPYEPINGKLICKELQIKRFLMPSFNTCDSLFQLLDFILQDRSSFEILTGLPLVPLSDGSVGKFGETYYIGKETHLKLFPKSGPSKFISTKLPENLQKIFNDDEFIQHTNIKKFDVSVVLDLLIHELPLVKELEWNPDGESIPNKSWLDKIWSKLNKETENVDYNKLSRYPLLPVIKPSNMLICLDMTDPLLYIPENGHILYPVLVKLEVRFTDIIVPENAHENIKQCVQKCTPINIINALERACSSSCSTMEQLFYKNDLDEQDYEKLRTFIKAEIDTLIGKRDNELDFNTLTKLGATSVDELEYVKNHIIPPLSTSFPEPSQEYINFLQSVLSLENQDIEQFLKSYPAIPNQSDTERSATSLEKANNLYDMNVPLFRSIFANTDKFLPPALQNNSACLKALGRMGLKRQVDCNIYIECALEIESQISQIQQDLFKESTVKDRAKNLVRYLYEHIDSLNFNTEQWNKILRIRFVPSEKSQRNQFYQRQKETSGFEPFENLCSHKYKKICWTQCPLFDENVEPTTSFSENRTEIGIPSTENIIEHWFVIVAMTKENSWNRDNKRELKSVIKEIYEVMNEISKDKNNETLIILKTNDYDKKIFLNGDDPFVEKNWVAGKNLILGIEEDIKEGMYKVRDCLIEYEELLKLAGAKRINKIFEILPPQIENHDQKDILFTSLLDKLTSQSDIECQCNDVVFVVGKEKIRIGASRYVLSAVSEHFKKMFCGGLRESLMNEIEISVSDFQPNTFWVLLRWLYGQSFEDATNSVLRKPNDFTTDQESYVSYYLSFLVDLLKATDFYGISELKDEVEDIIITDSYISVVNVCEMLDWSKESKATRIKDYCRKYIKSNRELVLEQRVEYCANATNAQEREDESRMLELLLSDSEQED</sequence>
<dbReference type="EMBL" id="QKYT01000129">
    <property type="protein sequence ID" value="RIA92343.1"/>
    <property type="molecule type" value="Genomic_DNA"/>
</dbReference>
<dbReference type="InterPro" id="IPR036890">
    <property type="entry name" value="HATPase_C_sf"/>
</dbReference>
<dbReference type="PROSITE" id="PS50097">
    <property type="entry name" value="BTB"/>
    <property type="match status" value="1"/>
</dbReference>
<dbReference type="SUPFAM" id="SSF54695">
    <property type="entry name" value="POZ domain"/>
    <property type="match status" value="1"/>
</dbReference>
<evidence type="ECO:0000313" key="3">
    <source>
        <dbReference type="Proteomes" id="UP000265703"/>
    </source>
</evidence>
<dbReference type="PANTHER" id="PTHR15600">
    <property type="entry name" value="SACSIN"/>
    <property type="match status" value="1"/>
</dbReference>
<proteinExistence type="predicted"/>